<feature type="transmembrane region" description="Helical" evidence="3">
    <location>
        <begin position="50"/>
        <end position="72"/>
    </location>
</feature>
<evidence type="ECO:0000256" key="3">
    <source>
        <dbReference type="SAM" id="Phobius"/>
    </source>
</evidence>
<feature type="transmembrane region" description="Helical" evidence="3">
    <location>
        <begin position="385"/>
        <end position="407"/>
    </location>
</feature>
<dbReference type="EMBL" id="JBEHHI010000001">
    <property type="protein sequence ID" value="MEX5728056.1"/>
    <property type="molecule type" value="Genomic_DNA"/>
</dbReference>
<sequence length="411" mass="45311">MAPPVPPLKAPVAAATTAKPAQGGAGPAKPGGKAPPFRAAGPAKRRGRHVVLALSFLLVVVLPGLVGTGYLYTRAVDQYHSTVGFVVRKEEIGSAVELLGGISQLSGSSSSDTDILYEFIQSQQLVSNLDRQLDLRAMYSRPFETDPVFAFNPDGSIEDLVGYWGKMVKIFYDAGTGLIELRVLAFDADDAHSIAQGIFSESSEMINQLSAIARQDTTRYAREELERSVERLKEAREALSTFRSKTQIIDPQADVQGQMGLLNNLQQQLAASLIELDLLRDTTRDGDPRVGQAERRIEVIRQRIAEERNKFSVSGQGPDDEDYVAILGEFERLSVDREFAEQAYLAALAAFDSAQAEAQRKSRYLAAYIEPTLAERAQYPKRLTLSGLTILFLFLTWAMGTLVYYSVRDRR</sequence>
<feature type="compositionally biased region" description="Low complexity" evidence="2">
    <location>
        <begin position="10"/>
        <end position="41"/>
    </location>
</feature>
<dbReference type="Proteomes" id="UP001560019">
    <property type="component" value="Unassembled WGS sequence"/>
</dbReference>
<keyword evidence="3" id="KW-1133">Transmembrane helix</keyword>
<comment type="caution">
    <text evidence="4">The sequence shown here is derived from an EMBL/GenBank/DDBJ whole genome shotgun (WGS) entry which is preliminary data.</text>
</comment>
<keyword evidence="1" id="KW-0175">Coiled coil</keyword>
<organism evidence="4 5">
    <name type="scientific">Rhodovulum iodosum</name>
    <dbReference type="NCBI Taxonomy" id="68291"/>
    <lineage>
        <taxon>Bacteria</taxon>
        <taxon>Pseudomonadati</taxon>
        <taxon>Pseudomonadota</taxon>
        <taxon>Alphaproteobacteria</taxon>
        <taxon>Rhodobacterales</taxon>
        <taxon>Paracoccaceae</taxon>
        <taxon>Rhodovulum</taxon>
    </lineage>
</organism>
<evidence type="ECO:0000256" key="1">
    <source>
        <dbReference type="SAM" id="Coils"/>
    </source>
</evidence>
<gene>
    <name evidence="4" type="ORF">Ga0609869_001409</name>
</gene>
<keyword evidence="3" id="KW-0812">Transmembrane</keyword>
<evidence type="ECO:0000313" key="4">
    <source>
        <dbReference type="EMBL" id="MEX5728056.1"/>
    </source>
</evidence>
<dbReference type="PANTHER" id="PTHR32309:SF13">
    <property type="entry name" value="FERRIC ENTEROBACTIN TRANSPORT PROTEIN FEPE"/>
    <property type="match status" value="1"/>
</dbReference>
<dbReference type="PANTHER" id="PTHR32309">
    <property type="entry name" value="TYROSINE-PROTEIN KINASE"/>
    <property type="match status" value="1"/>
</dbReference>
<protein>
    <submittedName>
        <fullName evidence="4">Capsular polysaccharide transport system permease protein</fullName>
    </submittedName>
</protein>
<keyword evidence="5" id="KW-1185">Reference proteome</keyword>
<evidence type="ECO:0000256" key="2">
    <source>
        <dbReference type="SAM" id="MobiDB-lite"/>
    </source>
</evidence>
<proteinExistence type="predicted"/>
<accession>A0ABV3XRV4</accession>
<name>A0ABV3XRV4_9RHOB</name>
<feature type="coiled-coil region" evidence="1">
    <location>
        <begin position="222"/>
        <end position="310"/>
    </location>
</feature>
<feature type="region of interest" description="Disordered" evidence="2">
    <location>
        <begin position="1"/>
        <end position="41"/>
    </location>
</feature>
<dbReference type="InterPro" id="IPR050445">
    <property type="entry name" value="Bact_polysacc_biosynth/exp"/>
</dbReference>
<reference evidence="4 5" key="1">
    <citation type="submission" date="2024-06" db="EMBL/GenBank/DDBJ databases">
        <title>Genome of Rhodovulum iodosum, a marine photoferrotroph.</title>
        <authorList>
            <person name="Bianchini G."/>
            <person name="Nikeleit V."/>
            <person name="Kappler A."/>
            <person name="Bryce C."/>
            <person name="Sanchez-Baracaldo P."/>
        </authorList>
    </citation>
    <scope>NUCLEOTIDE SEQUENCE [LARGE SCALE GENOMIC DNA]</scope>
    <source>
        <strain evidence="4 5">UT/N1</strain>
    </source>
</reference>
<evidence type="ECO:0000313" key="5">
    <source>
        <dbReference type="Proteomes" id="UP001560019"/>
    </source>
</evidence>
<keyword evidence="3" id="KW-0472">Membrane</keyword>